<accession>A0A8J8FIM6</accession>
<reference evidence="2" key="1">
    <citation type="submission" date="2019-10" db="EMBL/GenBank/DDBJ databases">
        <title>Draft genome sequence of Panacibacter sp. KCS-6.</title>
        <authorList>
            <person name="Yim K.J."/>
        </authorList>
    </citation>
    <scope>NUCLEOTIDE SEQUENCE</scope>
    <source>
        <strain evidence="2">KCS-6</strain>
    </source>
</reference>
<proteinExistence type="predicted"/>
<dbReference type="AlphaFoldDB" id="A0A8J8FIM6"/>
<evidence type="ECO:0000256" key="1">
    <source>
        <dbReference type="SAM" id="Phobius"/>
    </source>
</evidence>
<protein>
    <recommendedName>
        <fullName evidence="4">Methane oxygenase PmoA</fullName>
    </recommendedName>
</protein>
<evidence type="ECO:0000313" key="2">
    <source>
        <dbReference type="EMBL" id="NNV57893.1"/>
    </source>
</evidence>
<evidence type="ECO:0000313" key="3">
    <source>
        <dbReference type="Proteomes" id="UP000598971"/>
    </source>
</evidence>
<keyword evidence="1" id="KW-0812">Transmembrane</keyword>
<keyword evidence="1" id="KW-1133">Transmembrane helix</keyword>
<dbReference type="EMBL" id="WHPF01000021">
    <property type="protein sequence ID" value="NNV57893.1"/>
    <property type="molecule type" value="Genomic_DNA"/>
</dbReference>
<dbReference type="InterPro" id="IPR029475">
    <property type="entry name" value="DUF6807"/>
</dbReference>
<keyword evidence="3" id="KW-1185">Reference proteome</keyword>
<organism evidence="2 3">
    <name type="scientific">Limnovirga soli</name>
    <dbReference type="NCBI Taxonomy" id="2656915"/>
    <lineage>
        <taxon>Bacteria</taxon>
        <taxon>Pseudomonadati</taxon>
        <taxon>Bacteroidota</taxon>
        <taxon>Chitinophagia</taxon>
        <taxon>Chitinophagales</taxon>
        <taxon>Chitinophagaceae</taxon>
        <taxon>Limnovirga</taxon>
    </lineage>
</organism>
<comment type="caution">
    <text evidence="2">The sequence shown here is derived from an EMBL/GenBank/DDBJ whole genome shotgun (WGS) entry which is preliminary data.</text>
</comment>
<feature type="transmembrane region" description="Helical" evidence="1">
    <location>
        <begin position="12"/>
        <end position="31"/>
    </location>
</feature>
<dbReference type="Pfam" id="PF14100">
    <property type="entry name" value="DUF6807"/>
    <property type="match status" value="1"/>
</dbReference>
<gene>
    <name evidence="2" type="ORF">GD597_20685</name>
</gene>
<dbReference type="Proteomes" id="UP000598971">
    <property type="component" value="Unassembled WGS sequence"/>
</dbReference>
<dbReference type="RefSeq" id="WP_171609846.1">
    <property type="nucleotide sequence ID" value="NZ_WHPF01000021.1"/>
</dbReference>
<keyword evidence="1" id="KW-0472">Membrane</keyword>
<evidence type="ECO:0008006" key="4">
    <source>
        <dbReference type="Google" id="ProtNLM"/>
    </source>
</evidence>
<name>A0A8J8FIM6_9BACT</name>
<sequence length="358" mass="40217">MKTAYYSNKKFLCIRISICALVIFVSGFVYAQKMQRITVVNNVQQKTVDILVGKNPFTSFIYPDSLEKPVLYPIYAADNTIVTRGYPLVSRPNEPTDHPHHIGLWLNYENVNGLDFWNNSSAIPKEKKASYGWIKTTAITATQSGTDALLSYNANWQDIQKNVLLQESTTFHFTAYNNLRIIDRITTLTAMQDVTMPDVKDGFLGLRVAHELELPSKDEREFTDANGNITIVQPANDHAVSGNYITSRGITGDAAWSTRAEWCMLYGKMGNDTISVAIIDHPKNIGYPTYWHARGYGLFAANPLGQKIFSKGTETLNYALKKGESVNFTFRVVIGANKQRLTNEEVNQLAANFAKTYK</sequence>